<dbReference type="EMBL" id="JALJXV010000003">
    <property type="protein sequence ID" value="MCP1674373.1"/>
    <property type="molecule type" value="Genomic_DNA"/>
</dbReference>
<evidence type="ECO:0000313" key="1">
    <source>
        <dbReference type="EMBL" id="MCP1674373.1"/>
    </source>
</evidence>
<dbReference type="Proteomes" id="UP001205843">
    <property type="component" value="Unassembled WGS sequence"/>
</dbReference>
<keyword evidence="2" id="KW-1185">Reference proteome</keyword>
<proteinExistence type="predicted"/>
<name>A0AAE3KC12_9GAMM</name>
<protein>
    <submittedName>
        <fullName evidence="1">Uncharacterized protein</fullName>
    </submittedName>
</protein>
<dbReference type="RefSeq" id="WP_253476328.1">
    <property type="nucleotide sequence ID" value="NZ_JALJXV010000003.1"/>
</dbReference>
<reference evidence="1" key="1">
    <citation type="submission" date="2022-03" db="EMBL/GenBank/DDBJ databases">
        <title>Genomic Encyclopedia of Type Strains, Phase III (KMG-III): the genomes of soil and plant-associated and newly described type strains.</title>
        <authorList>
            <person name="Whitman W."/>
        </authorList>
    </citation>
    <scope>NUCLEOTIDE SEQUENCE</scope>
    <source>
        <strain evidence="1">ANL 6-2</strain>
    </source>
</reference>
<evidence type="ECO:0000313" key="2">
    <source>
        <dbReference type="Proteomes" id="UP001205843"/>
    </source>
</evidence>
<comment type="caution">
    <text evidence="1">The sequence shown here is derived from an EMBL/GenBank/DDBJ whole genome shotgun (WGS) entry which is preliminary data.</text>
</comment>
<sequence length="63" mass="6805">MTRRTVRIVIEVSAETERTAEALRDEVAGVLGNEFGECLSVCADGSGDFDDERWSLVDASVVA</sequence>
<gene>
    <name evidence="1" type="ORF">J2T57_001475</name>
</gene>
<accession>A0AAE3KC12</accession>
<organism evidence="1 2">
    <name type="scientific">Natronocella acetinitrilica</name>
    <dbReference type="NCBI Taxonomy" id="414046"/>
    <lineage>
        <taxon>Bacteria</taxon>
        <taxon>Pseudomonadati</taxon>
        <taxon>Pseudomonadota</taxon>
        <taxon>Gammaproteobacteria</taxon>
        <taxon>Chromatiales</taxon>
        <taxon>Ectothiorhodospiraceae</taxon>
        <taxon>Natronocella</taxon>
    </lineage>
</organism>
<dbReference type="AlphaFoldDB" id="A0AAE3KC12"/>